<accession>A0A4Q4QGH3</accession>
<keyword evidence="2" id="KW-1185">Reference proteome</keyword>
<dbReference type="Proteomes" id="UP000293823">
    <property type="component" value="Unassembled WGS sequence"/>
</dbReference>
<evidence type="ECO:0000313" key="2">
    <source>
        <dbReference type="Proteomes" id="UP000293823"/>
    </source>
</evidence>
<dbReference type="AlphaFoldDB" id="A0A4Q4QGH3"/>
<organism evidence="1 2">
    <name type="scientific">Alternaria arborescens</name>
    <dbReference type="NCBI Taxonomy" id="156630"/>
    <lineage>
        <taxon>Eukaryota</taxon>
        <taxon>Fungi</taxon>
        <taxon>Dikarya</taxon>
        <taxon>Ascomycota</taxon>
        <taxon>Pezizomycotina</taxon>
        <taxon>Dothideomycetes</taxon>
        <taxon>Pleosporomycetidae</taxon>
        <taxon>Pleosporales</taxon>
        <taxon>Pleosporineae</taxon>
        <taxon>Pleosporaceae</taxon>
        <taxon>Alternaria</taxon>
        <taxon>Alternaria sect. Alternaria</taxon>
    </lineage>
</organism>
<sequence>MRVDCRLERDDGLVRVESFAHLVRDTEEAIVGQVTPSGCGGYSTAA</sequence>
<gene>
    <name evidence="1" type="ORF">AA0113_g11085</name>
</gene>
<evidence type="ECO:0000313" key="1">
    <source>
        <dbReference type="EMBL" id="RYO40811.1"/>
    </source>
</evidence>
<name>A0A4Q4QGH3_9PLEO</name>
<proteinExistence type="predicted"/>
<comment type="caution">
    <text evidence="1">The sequence shown here is derived from an EMBL/GenBank/DDBJ whole genome shotgun (WGS) entry which is preliminary data.</text>
</comment>
<protein>
    <submittedName>
        <fullName evidence="1">Uncharacterized protein</fullName>
    </submittedName>
</protein>
<dbReference type="EMBL" id="PEJP01000062">
    <property type="protein sequence ID" value="RYO40811.1"/>
    <property type="molecule type" value="Genomic_DNA"/>
</dbReference>
<reference evidence="2" key="1">
    <citation type="journal article" date="2019" name="bioRxiv">
        <title>Genomics, evolutionary history and diagnostics of the Alternaria alternata species group including apple and Asian pear pathotypes.</title>
        <authorList>
            <person name="Armitage A.D."/>
            <person name="Cockerton H.M."/>
            <person name="Sreenivasaprasad S."/>
            <person name="Woodhall J.W."/>
            <person name="Lane C.R."/>
            <person name="Harrison R.J."/>
            <person name="Clarkson J.P."/>
        </authorList>
    </citation>
    <scope>NUCLEOTIDE SEQUENCE [LARGE SCALE GENOMIC DNA]</scope>
    <source>
        <strain evidence="2">RGR 97.0016</strain>
    </source>
</reference>